<dbReference type="eggNOG" id="arCOG07350">
    <property type="taxonomic scope" value="Archaea"/>
</dbReference>
<evidence type="ECO:0000313" key="1">
    <source>
        <dbReference type="EMBL" id="ABO34813.1"/>
    </source>
</evidence>
<dbReference type="Proteomes" id="UP000000253">
    <property type="component" value="Chromosome"/>
</dbReference>
<dbReference type="HOGENOM" id="CLU_724837_0_0_2"/>
<dbReference type="AlphaFoldDB" id="A4FX84"/>
<name>A4FX84_METM5</name>
<dbReference type="KEGG" id="mmq:MmarC5_0499"/>
<proteinExistence type="predicted"/>
<evidence type="ECO:0000313" key="2">
    <source>
        <dbReference type="Proteomes" id="UP000000253"/>
    </source>
</evidence>
<reference evidence="1 2" key="1">
    <citation type="submission" date="2007-03" db="EMBL/GenBank/DDBJ databases">
        <title>Complete sequence of chromosome of Methanococcus maripaludis C5.</title>
        <authorList>
            <consortium name="US DOE Joint Genome Institute"/>
            <person name="Copeland A."/>
            <person name="Lucas S."/>
            <person name="Lapidus A."/>
            <person name="Barry K."/>
            <person name="Glavina del Rio T."/>
            <person name="Dalin E."/>
            <person name="Tice H."/>
            <person name="Pitluck S."/>
            <person name="Chertkov O."/>
            <person name="Brettin T."/>
            <person name="Bruce D."/>
            <person name="Han C."/>
            <person name="Detter J.C."/>
            <person name="Schmutz J."/>
            <person name="Larimer F."/>
            <person name="Land M."/>
            <person name="Hauser L."/>
            <person name="Kyrpides N."/>
            <person name="Mikhailova N."/>
            <person name="Sieprawska-Lupa M."/>
            <person name="Whitman W.B."/>
            <person name="Richardson P."/>
        </authorList>
    </citation>
    <scope>NUCLEOTIDE SEQUENCE [LARGE SCALE GENOMIC DNA]</scope>
    <source>
        <strain evidence="2">C5 / ATCC BAA-1333</strain>
    </source>
</reference>
<protein>
    <submittedName>
        <fullName evidence="1">Uncharacterized protein</fullName>
    </submittedName>
</protein>
<dbReference type="EMBL" id="CP000609">
    <property type="protein sequence ID" value="ABO34813.1"/>
    <property type="molecule type" value="Genomic_DNA"/>
</dbReference>
<dbReference type="Gene3D" id="3.40.50.300">
    <property type="entry name" value="P-loop containing nucleotide triphosphate hydrolases"/>
    <property type="match status" value="1"/>
</dbReference>
<gene>
    <name evidence="1" type="ordered locus">MmarC5_0499</name>
</gene>
<dbReference type="SUPFAM" id="SSF53795">
    <property type="entry name" value="PEP carboxykinase-like"/>
    <property type="match status" value="1"/>
</dbReference>
<dbReference type="InterPro" id="IPR027417">
    <property type="entry name" value="P-loop_NTPase"/>
</dbReference>
<organism evidence="1 2">
    <name type="scientific">Methanococcus maripaludis (strain C5 / ATCC BAA-1333)</name>
    <dbReference type="NCBI Taxonomy" id="402880"/>
    <lineage>
        <taxon>Archaea</taxon>
        <taxon>Methanobacteriati</taxon>
        <taxon>Methanobacteriota</taxon>
        <taxon>Methanomada group</taxon>
        <taxon>Methanococci</taxon>
        <taxon>Methanococcales</taxon>
        <taxon>Methanococcaceae</taxon>
        <taxon>Methanococcus</taxon>
    </lineage>
</organism>
<accession>A4FX84</accession>
<sequence>MLGDTLENTKNTYPIIPELCSLTTDNKMLSGFNYSTLLYNIKNMANNPDYDFTVNYKVNKKVEKEFKKLKNEGKIKNLFSNVYICKDSKNLEFYMFQKSIITFVGKICFDEKTKKINVTSNRAWSKIMFPIWNLDSPRKVLNDLLFFILLQNGYLTLHASAVAGPNNDDVTIIMGKPNTGKSISTFSLVSEKDYSLIGDDIIVVDINTKKVYSCPYAFTYYHNEYLIGEFYKKGLISRLEFFKLRWNEFLKKFPIIYLYSSFKMDYQNIFEKLPYKPVGTLKNIMILEKTLDTKAVEKLDTEEKNKTTGIIKFLNNVEFFWWKSDILKSLEYLNESQIFPKIEKMETEAVQNMLSNTEVYKIDNTNSVAFYGIIDEINKKS</sequence>